<dbReference type="InterPro" id="IPR001451">
    <property type="entry name" value="Hexapep"/>
</dbReference>
<evidence type="ECO:0000313" key="3">
    <source>
        <dbReference type="EMBL" id="CUM91699.1"/>
    </source>
</evidence>
<dbReference type="InterPro" id="IPR041561">
    <property type="entry name" value="PglD_N"/>
</dbReference>
<reference evidence="3 4" key="1">
    <citation type="submission" date="2015-09" db="EMBL/GenBank/DDBJ databases">
        <authorList>
            <consortium name="Pathogen Informatics"/>
        </authorList>
    </citation>
    <scope>NUCLEOTIDE SEQUENCE [LARGE SCALE GENOMIC DNA]</scope>
    <source>
        <strain evidence="3 4">2789STDY5608872</strain>
    </source>
</reference>
<gene>
    <name evidence="3" type="ORF">ERS852429_01092</name>
</gene>
<dbReference type="RefSeq" id="WP_057318963.1">
    <property type="nucleotide sequence ID" value="NZ_CYXP01000002.1"/>
</dbReference>
<protein>
    <submittedName>
        <fullName evidence="3">UDP-N-acetylglucosamine acyltransferase</fullName>
    </submittedName>
</protein>
<dbReference type="Gene3D" id="3.40.50.20">
    <property type="match status" value="1"/>
</dbReference>
<evidence type="ECO:0000259" key="2">
    <source>
        <dbReference type="Pfam" id="PF17836"/>
    </source>
</evidence>
<feature type="domain" description="PglD N-terminal" evidence="2">
    <location>
        <begin position="3"/>
        <end position="78"/>
    </location>
</feature>
<dbReference type="GO" id="GO:0016746">
    <property type="term" value="F:acyltransferase activity"/>
    <property type="evidence" value="ECO:0007669"/>
    <property type="project" value="UniProtKB-KW"/>
</dbReference>
<dbReference type="InterPro" id="IPR020019">
    <property type="entry name" value="AcTrfase_PglD-like"/>
</dbReference>
<dbReference type="Pfam" id="PF00132">
    <property type="entry name" value="Hexapep"/>
    <property type="match status" value="1"/>
</dbReference>
<proteinExistence type="inferred from homology"/>
<dbReference type="AlphaFoldDB" id="A0A173SPU0"/>
<accession>A0A173SPU0</accession>
<comment type="similarity">
    <text evidence="1">Belongs to the transferase hexapeptide repeat family.</text>
</comment>
<dbReference type="EMBL" id="CYXP01000002">
    <property type="protein sequence ID" value="CUM91699.1"/>
    <property type="molecule type" value="Genomic_DNA"/>
</dbReference>
<dbReference type="SUPFAM" id="SSF51161">
    <property type="entry name" value="Trimeric LpxA-like enzymes"/>
    <property type="match status" value="1"/>
</dbReference>
<keyword evidence="3" id="KW-0808">Transferase</keyword>
<name>A0A173SPU0_PARDI</name>
<dbReference type="InterPro" id="IPR011004">
    <property type="entry name" value="Trimer_LpxA-like_sf"/>
</dbReference>
<dbReference type="Pfam" id="PF17836">
    <property type="entry name" value="PglD_N"/>
    <property type="match status" value="1"/>
</dbReference>
<dbReference type="Proteomes" id="UP000095591">
    <property type="component" value="Unassembled WGS sequence"/>
</dbReference>
<keyword evidence="3" id="KW-0012">Acyltransferase</keyword>
<dbReference type="CDD" id="cd03360">
    <property type="entry name" value="LbH_AT_putative"/>
    <property type="match status" value="1"/>
</dbReference>
<dbReference type="InterPro" id="IPR050179">
    <property type="entry name" value="Trans_hexapeptide_repeat"/>
</dbReference>
<dbReference type="Gene3D" id="2.160.10.10">
    <property type="entry name" value="Hexapeptide repeat proteins"/>
    <property type="match status" value="1"/>
</dbReference>
<dbReference type="NCBIfam" id="TIGR03570">
    <property type="entry name" value="NeuD_NnaD"/>
    <property type="match status" value="1"/>
</dbReference>
<organism evidence="3 4">
    <name type="scientific">Parabacteroides distasonis</name>
    <dbReference type="NCBI Taxonomy" id="823"/>
    <lineage>
        <taxon>Bacteria</taxon>
        <taxon>Pseudomonadati</taxon>
        <taxon>Bacteroidota</taxon>
        <taxon>Bacteroidia</taxon>
        <taxon>Bacteroidales</taxon>
        <taxon>Tannerellaceae</taxon>
        <taxon>Parabacteroides</taxon>
    </lineage>
</organism>
<dbReference type="PANTHER" id="PTHR43300:SF7">
    <property type="entry name" value="UDP-N-ACETYLBACILLOSAMINE N-ACETYLTRANSFERASE"/>
    <property type="match status" value="1"/>
</dbReference>
<sequence length="209" mass="23117">MRNLIIIGAGGMGRTIYDMALENNGYLKDFQIKGFIDDDIHQLDRFGNYPPIISTILEYEPDKDDIFVCSIGGESRRKCMEQMINHGGEFITMIHPSSRIGTNVYIGKGTYIGAYTIVAADAYIDDYNFIQSHTIVGHDVQIGKWNRIDSYVMIVGGTTIGEGCMIHTRAMISHNVHVGNDVHVGASSLVINDVESGITVFGTPARRIK</sequence>
<evidence type="ECO:0000313" key="4">
    <source>
        <dbReference type="Proteomes" id="UP000095591"/>
    </source>
</evidence>
<dbReference type="PANTHER" id="PTHR43300">
    <property type="entry name" value="ACETYLTRANSFERASE"/>
    <property type="match status" value="1"/>
</dbReference>
<evidence type="ECO:0000256" key="1">
    <source>
        <dbReference type="ARBA" id="ARBA00007274"/>
    </source>
</evidence>